<dbReference type="CDD" id="cd12885">
    <property type="entry name" value="SPRY_RanBP_like"/>
    <property type="match status" value="1"/>
</dbReference>
<evidence type="ECO:0000313" key="4">
    <source>
        <dbReference type="WBParaSite" id="GPLIN_000426600"/>
    </source>
</evidence>
<dbReference type="InterPro" id="IPR013320">
    <property type="entry name" value="ConA-like_dom_sf"/>
</dbReference>
<dbReference type="AlphaFoldDB" id="A0A183BUI0"/>
<name>A0A183BUI0_GLOPA</name>
<dbReference type="WBParaSite" id="GPLIN_000426600">
    <property type="protein sequence ID" value="GPLIN_000426600"/>
    <property type="gene ID" value="GPLIN_000426600"/>
</dbReference>
<reference evidence="3" key="2">
    <citation type="submission" date="2014-05" db="EMBL/GenBank/DDBJ databases">
        <title>The genome and life-stage specific transcriptomes of Globodera pallida elucidate key aspects of plant parasitism by a cyst nematode.</title>
        <authorList>
            <person name="Cotton J.A."/>
            <person name="Lilley C.J."/>
            <person name="Jones L.M."/>
            <person name="Kikuchi T."/>
            <person name="Reid A.J."/>
            <person name="Thorpe P."/>
            <person name="Tsai I.J."/>
            <person name="Beasley H."/>
            <person name="Blok V."/>
            <person name="Cock P.J.A."/>
            <person name="Van den Akker S.E."/>
            <person name="Holroyd N."/>
            <person name="Hunt M."/>
            <person name="Mantelin S."/>
            <person name="Naghra H."/>
            <person name="Pain A."/>
            <person name="Palomares-Rius J.E."/>
            <person name="Zarowiecki M."/>
            <person name="Berriman M."/>
            <person name="Jones J.T."/>
            <person name="Urwin P.E."/>
        </authorList>
    </citation>
    <scope>NUCLEOTIDE SEQUENCE [LARGE SCALE GENOMIC DNA]</scope>
    <source>
        <strain evidence="3">Lindley</strain>
    </source>
</reference>
<reference evidence="4" key="3">
    <citation type="submission" date="2016-06" db="UniProtKB">
        <authorList>
            <consortium name="WormBaseParasite"/>
        </authorList>
    </citation>
    <scope>IDENTIFICATION</scope>
</reference>
<dbReference type="Gene3D" id="2.60.120.920">
    <property type="match status" value="1"/>
</dbReference>
<feature type="region of interest" description="Disordered" evidence="1">
    <location>
        <begin position="1"/>
        <end position="30"/>
    </location>
</feature>
<sequence>MDADSGLIIDDLEQEENSENMDPDEDEEAAEQNCNKLEMRIVKVNFTSPSGGSAAHRRVPGPDTNEKLEKYQKEQQLSIVNLQKTVTKIDWSSVRAEKPMSKNPYFEVKILEKKGGIFIGLATKQMPLNSLVGLHKGTVAYGNWDDFWDHEVEGCGHWSNGRPVIGGKPLFGVGDVVGCGVNLKNGQIINTKNGERLDTANLFVSFAADLFPCVSLLGPYTAIEANFGPNFQFNIADGI</sequence>
<dbReference type="InterPro" id="IPR001870">
    <property type="entry name" value="B30.2/SPRY"/>
</dbReference>
<feature type="domain" description="B30.2/SPRY" evidence="2">
    <location>
        <begin position="26"/>
        <end position="232"/>
    </location>
</feature>
<dbReference type="SMART" id="SM00449">
    <property type="entry name" value="SPRY"/>
    <property type="match status" value="1"/>
</dbReference>
<dbReference type="PROSITE" id="PS50188">
    <property type="entry name" value="B302_SPRY"/>
    <property type="match status" value="1"/>
</dbReference>
<evidence type="ECO:0000313" key="3">
    <source>
        <dbReference type="Proteomes" id="UP000050741"/>
    </source>
</evidence>
<evidence type="ECO:0000256" key="1">
    <source>
        <dbReference type="SAM" id="MobiDB-lite"/>
    </source>
</evidence>
<dbReference type="SUPFAM" id="SSF49899">
    <property type="entry name" value="Concanavalin A-like lectins/glucanases"/>
    <property type="match status" value="1"/>
</dbReference>
<dbReference type="InterPro" id="IPR050618">
    <property type="entry name" value="Ubq-SigPath_Reg"/>
</dbReference>
<dbReference type="InterPro" id="IPR044736">
    <property type="entry name" value="Gid1/RanBPM/SPLA_SPRY"/>
</dbReference>
<dbReference type="InterPro" id="IPR003877">
    <property type="entry name" value="SPRY_dom"/>
</dbReference>
<dbReference type="Proteomes" id="UP000050741">
    <property type="component" value="Unassembled WGS sequence"/>
</dbReference>
<dbReference type="Pfam" id="PF00622">
    <property type="entry name" value="SPRY"/>
    <property type="match status" value="1"/>
</dbReference>
<dbReference type="InterPro" id="IPR043136">
    <property type="entry name" value="B30.2/SPRY_sf"/>
</dbReference>
<accession>A0A183BUI0</accession>
<reference evidence="3" key="1">
    <citation type="submission" date="2013-12" db="EMBL/GenBank/DDBJ databases">
        <authorList>
            <person name="Aslett M."/>
        </authorList>
    </citation>
    <scope>NUCLEOTIDE SEQUENCE [LARGE SCALE GENOMIC DNA]</scope>
    <source>
        <strain evidence="3">Lindley</strain>
    </source>
</reference>
<proteinExistence type="predicted"/>
<feature type="compositionally biased region" description="Acidic residues" evidence="1">
    <location>
        <begin position="10"/>
        <end position="30"/>
    </location>
</feature>
<organism evidence="3 4">
    <name type="scientific">Globodera pallida</name>
    <name type="common">Potato cyst nematode worm</name>
    <name type="synonym">Heterodera pallida</name>
    <dbReference type="NCBI Taxonomy" id="36090"/>
    <lineage>
        <taxon>Eukaryota</taxon>
        <taxon>Metazoa</taxon>
        <taxon>Ecdysozoa</taxon>
        <taxon>Nematoda</taxon>
        <taxon>Chromadorea</taxon>
        <taxon>Rhabditida</taxon>
        <taxon>Tylenchina</taxon>
        <taxon>Tylenchomorpha</taxon>
        <taxon>Tylenchoidea</taxon>
        <taxon>Heteroderidae</taxon>
        <taxon>Heteroderinae</taxon>
        <taxon>Globodera</taxon>
    </lineage>
</organism>
<protein>
    <submittedName>
        <fullName evidence="4">B30.2/SPRY domain-containing protein</fullName>
    </submittedName>
</protein>
<dbReference type="PANTHER" id="PTHR12864">
    <property type="entry name" value="RAN BINDING PROTEIN 9-RELATED"/>
    <property type="match status" value="1"/>
</dbReference>
<evidence type="ECO:0000259" key="2">
    <source>
        <dbReference type="PROSITE" id="PS50188"/>
    </source>
</evidence>
<keyword evidence="3" id="KW-1185">Reference proteome</keyword>